<keyword evidence="3 9" id="KW-0812">Transmembrane</keyword>
<dbReference type="Proteomes" id="UP001174909">
    <property type="component" value="Unassembled WGS sequence"/>
</dbReference>
<dbReference type="InterPro" id="IPR022646">
    <property type="entry name" value="SecD/SecF_CS"/>
</dbReference>
<dbReference type="GO" id="GO:0005886">
    <property type="term" value="C:plasma membrane"/>
    <property type="evidence" value="ECO:0007669"/>
    <property type="project" value="TreeGrafter"/>
</dbReference>
<gene>
    <name evidence="12" type="ORF">GBAR_LOCUS16938</name>
</gene>
<feature type="domain" description="Protein translocase subunit SecDF P1" evidence="10">
    <location>
        <begin position="269"/>
        <end position="328"/>
    </location>
</feature>
<evidence type="ECO:0000259" key="10">
    <source>
        <dbReference type="Pfam" id="PF21760"/>
    </source>
</evidence>
<dbReference type="AlphaFoldDB" id="A0AA35SIZ9"/>
<dbReference type="PANTHER" id="PTHR30081">
    <property type="entry name" value="PROTEIN-EXPORT MEMBRANE PROTEIN SEC"/>
    <property type="match status" value="1"/>
</dbReference>
<dbReference type="EMBL" id="CASHTH010002442">
    <property type="protein sequence ID" value="CAI8029852.1"/>
    <property type="molecule type" value="Genomic_DNA"/>
</dbReference>
<evidence type="ECO:0000256" key="4">
    <source>
        <dbReference type="ARBA" id="ARBA00022927"/>
    </source>
</evidence>
<feature type="coiled-coil region" evidence="8">
    <location>
        <begin position="220"/>
        <end position="247"/>
    </location>
</feature>
<dbReference type="Pfam" id="PF22599">
    <property type="entry name" value="SecDF_P1_head"/>
    <property type="match status" value="1"/>
</dbReference>
<dbReference type="Pfam" id="PF21760">
    <property type="entry name" value="SecD_1st"/>
    <property type="match status" value="1"/>
</dbReference>
<dbReference type="Gene3D" id="3.30.70.3220">
    <property type="match status" value="1"/>
</dbReference>
<evidence type="ECO:0000256" key="7">
    <source>
        <dbReference type="ARBA" id="ARBA00023136"/>
    </source>
</evidence>
<evidence type="ECO:0000256" key="2">
    <source>
        <dbReference type="ARBA" id="ARBA00022475"/>
    </source>
</evidence>
<evidence type="ECO:0000259" key="11">
    <source>
        <dbReference type="Pfam" id="PF22599"/>
    </source>
</evidence>
<keyword evidence="13" id="KW-1185">Reference proteome</keyword>
<sequence length="448" mass="50938">MYRFSIWKIVLIVGVFLFSVLYLIPTPDNFYNPLYGNLPLWMQEKLPAFEVTEDNALKVNLAEVEYPEGINFQDATFELQDVFRVHLRKLELEETRDYEFDTTEAREFYVRLISEEARQNPRATLDNLHLYGSLPTVLRRLIPESRLKLGLDLKGGVHLVLEVDLEASKTELLREHTLSIPERLRTDDVLCREVRQVEGQDTLNVFVGIPSRLRSDANEKTKYLEKAQRLLNEIEFFEDAQVAAETETQSTYQLTLSERGIQRYSEQAIEQVLIVLRNRVDAFGVSEPSIRREANHPRIIVELPGAKDSSKPLQIVKTMGRLEFKLVEKSPTGGSLWSGTANTPIPDNIPDGSEVRYHYETGNWYVLKSPVLLTGDRINDAGPSTGRTSFDIVVSMSFDGVGRRKFAQVTGDHIGEHLAILLDSKVQSAPVIQDQIIGNAIIQGQFHL</sequence>
<dbReference type="Gene3D" id="3.30.70.3400">
    <property type="match status" value="1"/>
</dbReference>
<keyword evidence="1" id="KW-0813">Transport</keyword>
<evidence type="ECO:0000313" key="12">
    <source>
        <dbReference type="EMBL" id="CAI8029852.1"/>
    </source>
</evidence>
<keyword evidence="6" id="KW-0811">Translocation</keyword>
<dbReference type="GO" id="GO:0015031">
    <property type="term" value="P:protein transport"/>
    <property type="evidence" value="ECO:0007669"/>
    <property type="project" value="UniProtKB-KW"/>
</dbReference>
<feature type="transmembrane region" description="Helical" evidence="9">
    <location>
        <begin position="6"/>
        <end position="24"/>
    </location>
</feature>
<evidence type="ECO:0000256" key="1">
    <source>
        <dbReference type="ARBA" id="ARBA00022448"/>
    </source>
</evidence>
<evidence type="ECO:0000256" key="8">
    <source>
        <dbReference type="SAM" id="Coils"/>
    </source>
</evidence>
<name>A0AA35SIZ9_GEOBA</name>
<dbReference type="InterPro" id="IPR048631">
    <property type="entry name" value="SecD_1st"/>
</dbReference>
<evidence type="ECO:0000256" key="5">
    <source>
        <dbReference type="ARBA" id="ARBA00022989"/>
    </source>
</evidence>
<keyword evidence="4" id="KW-0653">Protein transport</keyword>
<evidence type="ECO:0000256" key="9">
    <source>
        <dbReference type="SAM" id="Phobius"/>
    </source>
</evidence>
<dbReference type="InterPro" id="IPR022813">
    <property type="entry name" value="SecD/SecF_arch_bac"/>
</dbReference>
<dbReference type="PANTHER" id="PTHR30081:SF1">
    <property type="entry name" value="PROTEIN TRANSLOCASE SUBUNIT SECD"/>
    <property type="match status" value="1"/>
</dbReference>
<proteinExistence type="predicted"/>
<evidence type="ECO:0000256" key="3">
    <source>
        <dbReference type="ARBA" id="ARBA00022692"/>
    </source>
</evidence>
<organism evidence="12 13">
    <name type="scientific">Geodia barretti</name>
    <name type="common">Barrett's horny sponge</name>
    <dbReference type="NCBI Taxonomy" id="519541"/>
    <lineage>
        <taxon>Eukaryota</taxon>
        <taxon>Metazoa</taxon>
        <taxon>Porifera</taxon>
        <taxon>Demospongiae</taxon>
        <taxon>Heteroscleromorpha</taxon>
        <taxon>Tetractinellida</taxon>
        <taxon>Astrophorina</taxon>
        <taxon>Geodiidae</taxon>
        <taxon>Geodia</taxon>
    </lineage>
</organism>
<protein>
    <submittedName>
        <fullName evidence="12">Protein translocase subunit SecD</fullName>
    </submittedName>
</protein>
<dbReference type="Gene3D" id="3.30.1360.200">
    <property type="match status" value="1"/>
</dbReference>
<keyword evidence="5 9" id="KW-1133">Transmembrane helix</keyword>
<keyword evidence="8" id="KW-0175">Coiled coil</keyword>
<reference evidence="12" key="1">
    <citation type="submission" date="2023-03" db="EMBL/GenBank/DDBJ databases">
        <authorList>
            <person name="Steffen K."/>
            <person name="Cardenas P."/>
        </authorList>
    </citation>
    <scope>NUCLEOTIDE SEQUENCE</scope>
</reference>
<evidence type="ECO:0000313" key="13">
    <source>
        <dbReference type="Proteomes" id="UP001174909"/>
    </source>
</evidence>
<keyword evidence="2" id="KW-1003">Cell membrane</keyword>
<dbReference type="Pfam" id="PF07549">
    <property type="entry name" value="Sec_GG"/>
    <property type="match status" value="1"/>
</dbReference>
<comment type="caution">
    <text evidence="12">The sequence shown here is derived from an EMBL/GenBank/DDBJ whole genome shotgun (WGS) entry which is preliminary data.</text>
</comment>
<accession>A0AA35SIZ9</accession>
<dbReference type="InterPro" id="IPR054384">
    <property type="entry name" value="SecDF_P1_head"/>
</dbReference>
<evidence type="ECO:0000256" key="6">
    <source>
        <dbReference type="ARBA" id="ARBA00023010"/>
    </source>
</evidence>
<feature type="domain" description="SecDF P1 head subdomain" evidence="11">
    <location>
        <begin position="357"/>
        <end position="447"/>
    </location>
</feature>
<keyword evidence="7 9" id="KW-0472">Membrane</keyword>